<sequence>MILNHLYQSQKYSEKSIKYLFGMIQTFIFIHPLDINKIPFV</sequence>
<proteinExistence type="predicted"/>
<dbReference type="AlphaFoldDB" id="A0A0N5B5V1"/>
<reference evidence="2" key="1">
    <citation type="submission" date="2017-02" db="UniProtKB">
        <authorList>
            <consortium name="WormBaseParasite"/>
        </authorList>
    </citation>
    <scope>IDENTIFICATION</scope>
</reference>
<evidence type="ECO:0000313" key="1">
    <source>
        <dbReference type="Proteomes" id="UP000046392"/>
    </source>
</evidence>
<accession>A0A0N5B5V1</accession>
<evidence type="ECO:0000313" key="2">
    <source>
        <dbReference type="WBParaSite" id="SPAL_0000144500.1"/>
    </source>
</evidence>
<keyword evidence="1" id="KW-1185">Reference proteome</keyword>
<name>A0A0N5B5V1_STREA</name>
<dbReference type="Proteomes" id="UP000046392">
    <property type="component" value="Unplaced"/>
</dbReference>
<dbReference type="WBParaSite" id="SPAL_0000144500.1">
    <property type="protein sequence ID" value="SPAL_0000144500.1"/>
    <property type="gene ID" value="SPAL_0000144500"/>
</dbReference>
<protein>
    <submittedName>
        <fullName evidence="2">Uncharacterized protein</fullName>
    </submittedName>
</protein>
<organism evidence="1 2">
    <name type="scientific">Strongyloides papillosus</name>
    <name type="common">Intestinal threadworm</name>
    <dbReference type="NCBI Taxonomy" id="174720"/>
    <lineage>
        <taxon>Eukaryota</taxon>
        <taxon>Metazoa</taxon>
        <taxon>Ecdysozoa</taxon>
        <taxon>Nematoda</taxon>
        <taxon>Chromadorea</taxon>
        <taxon>Rhabditida</taxon>
        <taxon>Tylenchina</taxon>
        <taxon>Panagrolaimomorpha</taxon>
        <taxon>Strongyloidoidea</taxon>
        <taxon>Strongyloididae</taxon>
        <taxon>Strongyloides</taxon>
    </lineage>
</organism>